<gene>
    <name evidence="1" type="ORF">H8695_01750</name>
</gene>
<evidence type="ECO:0000313" key="2">
    <source>
        <dbReference type="Proteomes" id="UP000620366"/>
    </source>
</evidence>
<keyword evidence="2" id="KW-1185">Reference proteome</keyword>
<proteinExistence type="predicted"/>
<dbReference type="Proteomes" id="UP000620366">
    <property type="component" value="Unassembled WGS sequence"/>
</dbReference>
<accession>A0A926DAI0</accession>
<organism evidence="1 2">
    <name type="scientific">Feifania hominis</name>
    <dbReference type="NCBI Taxonomy" id="2763660"/>
    <lineage>
        <taxon>Bacteria</taxon>
        <taxon>Bacillati</taxon>
        <taxon>Bacillota</taxon>
        <taxon>Clostridia</taxon>
        <taxon>Eubacteriales</taxon>
        <taxon>Feifaniaceae</taxon>
        <taxon>Feifania</taxon>
    </lineage>
</organism>
<dbReference type="EMBL" id="JACRSP010000001">
    <property type="protein sequence ID" value="MBC8535420.1"/>
    <property type="molecule type" value="Genomic_DNA"/>
</dbReference>
<evidence type="ECO:0000313" key="1">
    <source>
        <dbReference type="EMBL" id="MBC8535420.1"/>
    </source>
</evidence>
<comment type="caution">
    <text evidence="1">The sequence shown here is derived from an EMBL/GenBank/DDBJ whole genome shotgun (WGS) entry which is preliminary data.</text>
</comment>
<name>A0A926DAI0_9FIRM</name>
<protein>
    <submittedName>
        <fullName evidence="1">Uncharacterized protein</fullName>
    </submittedName>
</protein>
<dbReference type="AlphaFoldDB" id="A0A926DAI0"/>
<sequence length="78" mass="9132">MRKVYVKVNADFDSAGNIIPRVITWEDGRRYSVDRVTECRPAASLKVGGHGLRYRCRIGRMESYLFYEEGKWFVEAKQ</sequence>
<reference evidence="1" key="1">
    <citation type="submission" date="2020-08" db="EMBL/GenBank/DDBJ databases">
        <title>Genome public.</title>
        <authorList>
            <person name="Liu C."/>
            <person name="Sun Q."/>
        </authorList>
    </citation>
    <scope>NUCLEOTIDE SEQUENCE</scope>
    <source>
        <strain evidence="1">BX7</strain>
    </source>
</reference>